<organism evidence="1 2">
    <name type="scientific">Rhododendron molle</name>
    <name type="common">Chinese azalea</name>
    <name type="synonym">Azalea mollis</name>
    <dbReference type="NCBI Taxonomy" id="49168"/>
    <lineage>
        <taxon>Eukaryota</taxon>
        <taxon>Viridiplantae</taxon>
        <taxon>Streptophyta</taxon>
        <taxon>Embryophyta</taxon>
        <taxon>Tracheophyta</taxon>
        <taxon>Spermatophyta</taxon>
        <taxon>Magnoliopsida</taxon>
        <taxon>eudicotyledons</taxon>
        <taxon>Gunneridae</taxon>
        <taxon>Pentapetalae</taxon>
        <taxon>asterids</taxon>
        <taxon>Ericales</taxon>
        <taxon>Ericaceae</taxon>
        <taxon>Ericoideae</taxon>
        <taxon>Rhodoreae</taxon>
        <taxon>Rhododendron</taxon>
    </lineage>
</organism>
<evidence type="ECO:0000313" key="1">
    <source>
        <dbReference type="EMBL" id="KAI8543727.1"/>
    </source>
</evidence>
<protein>
    <submittedName>
        <fullName evidence="1">Uncharacterized protein</fullName>
    </submittedName>
</protein>
<evidence type="ECO:0000313" key="2">
    <source>
        <dbReference type="Proteomes" id="UP001062846"/>
    </source>
</evidence>
<sequence>MGLNIGGQVGKVNGKELSYSDFVQRYLLKNEPVVLTGLMDDWRACKDWVLPDGRPNLPFFSTHFGSSTVQVAYCDTKEFTDQKREEMSVSEFIGYWLEFSSGEFNDASPHKFDGTSLLYLKDWHFVKVRIRSKEYPEYLAYTTPLFFRDDWLNLYLDKYRMHEDPETDKEKNEICCSDYRFVYMGEKGTWTPLHADVFRSYSWSANVCGKKKWYFLSPTQRHLVFDRNMKCSVYDIFEDVSKTKFPAFDKAIWLECTQEENEIIFVPSGWYHQVHNLEDTISINHNWFNAYNISWVWDLLLRDYNEAKEYIADIKDICDDFEELCQRNLAANTGMNFQDFFVFIVRFSFANLVLLYRLVRDNENFVGLSSQRARHIYFNLESARDAALKMNSTGLAQNGGIPIDFYRNLGDSAFLELCMALGRTYQLLHEPCNISEITKALVDDLVEFEFVDPSASHISTPEDLVSLIDYAFTKLSSLSSGKFSH</sequence>
<comment type="caution">
    <text evidence="1">The sequence shown here is derived from an EMBL/GenBank/DDBJ whole genome shotgun (WGS) entry which is preliminary data.</text>
</comment>
<name>A0ACC0MRS7_RHOML</name>
<keyword evidence="2" id="KW-1185">Reference proteome</keyword>
<gene>
    <name evidence="1" type="ORF">RHMOL_Rhmol08G0241100</name>
</gene>
<dbReference type="Proteomes" id="UP001062846">
    <property type="component" value="Chromosome 8"/>
</dbReference>
<accession>A0ACC0MRS7</accession>
<proteinExistence type="predicted"/>
<reference evidence="1" key="1">
    <citation type="submission" date="2022-02" db="EMBL/GenBank/DDBJ databases">
        <title>Plant Genome Project.</title>
        <authorList>
            <person name="Zhang R.-G."/>
        </authorList>
    </citation>
    <scope>NUCLEOTIDE SEQUENCE</scope>
    <source>
        <strain evidence="1">AT1</strain>
    </source>
</reference>
<dbReference type="EMBL" id="CM046395">
    <property type="protein sequence ID" value="KAI8543727.1"/>
    <property type="molecule type" value="Genomic_DNA"/>
</dbReference>